<dbReference type="AlphaFoldDB" id="A0A1G8R903"/>
<evidence type="ECO:0000259" key="3">
    <source>
        <dbReference type="PROSITE" id="PS50977"/>
    </source>
</evidence>
<evidence type="ECO:0000313" key="5">
    <source>
        <dbReference type="Proteomes" id="UP000182130"/>
    </source>
</evidence>
<name>A0A1G8R903_9MICC</name>
<dbReference type="GO" id="GO:0003700">
    <property type="term" value="F:DNA-binding transcription factor activity"/>
    <property type="evidence" value="ECO:0007669"/>
    <property type="project" value="TreeGrafter"/>
</dbReference>
<keyword evidence="1 2" id="KW-0238">DNA-binding</keyword>
<feature type="domain" description="HTH tetR-type" evidence="3">
    <location>
        <begin position="28"/>
        <end position="88"/>
    </location>
</feature>
<dbReference type="PANTHER" id="PTHR30055:SF209">
    <property type="entry name" value="POSSIBLE TRANSCRIPTIONAL REGULATORY PROTEIN (PROBABLY TETR-FAMILY)"/>
    <property type="match status" value="1"/>
</dbReference>
<dbReference type="SUPFAM" id="SSF46689">
    <property type="entry name" value="Homeodomain-like"/>
    <property type="match status" value="1"/>
</dbReference>
<accession>A0A1G8R903</accession>
<feature type="DNA-binding region" description="H-T-H motif" evidence="2">
    <location>
        <begin position="51"/>
        <end position="70"/>
    </location>
</feature>
<evidence type="ECO:0000256" key="1">
    <source>
        <dbReference type="ARBA" id="ARBA00023125"/>
    </source>
</evidence>
<dbReference type="PRINTS" id="PR00455">
    <property type="entry name" value="HTHTETR"/>
</dbReference>
<dbReference type="InterPro" id="IPR050109">
    <property type="entry name" value="HTH-type_TetR-like_transc_reg"/>
</dbReference>
<proteinExistence type="predicted"/>
<dbReference type="InterPro" id="IPR009057">
    <property type="entry name" value="Homeodomain-like_sf"/>
</dbReference>
<protein>
    <submittedName>
        <fullName evidence="4">Transcriptional regulator, TetR family</fullName>
    </submittedName>
</protein>
<dbReference type="PROSITE" id="PS50977">
    <property type="entry name" value="HTH_TETR_2"/>
    <property type="match status" value="1"/>
</dbReference>
<reference evidence="5" key="1">
    <citation type="submission" date="2016-10" db="EMBL/GenBank/DDBJ databases">
        <authorList>
            <person name="Varghese N."/>
            <person name="Submissions S."/>
        </authorList>
    </citation>
    <scope>NUCLEOTIDE SEQUENCE [LARGE SCALE GENOMIC DNA]</scope>
    <source>
        <strain evidence="5">CGMCC 1.10783</strain>
    </source>
</reference>
<keyword evidence="5" id="KW-1185">Reference proteome</keyword>
<dbReference type="GO" id="GO:0000976">
    <property type="term" value="F:transcription cis-regulatory region binding"/>
    <property type="evidence" value="ECO:0007669"/>
    <property type="project" value="TreeGrafter"/>
</dbReference>
<gene>
    <name evidence="4" type="ORF">SAMN05216555_107130</name>
</gene>
<dbReference type="EMBL" id="FNEI01000007">
    <property type="protein sequence ID" value="SDJ13353.1"/>
    <property type="molecule type" value="Genomic_DNA"/>
</dbReference>
<dbReference type="InterPro" id="IPR001647">
    <property type="entry name" value="HTH_TetR"/>
</dbReference>
<dbReference type="Proteomes" id="UP000182130">
    <property type="component" value="Unassembled WGS sequence"/>
</dbReference>
<dbReference type="STRING" id="1045773.SAMN05216555_107130"/>
<organism evidence="4 5">
    <name type="scientific">Arthrobacter cupressi</name>
    <dbReference type="NCBI Taxonomy" id="1045773"/>
    <lineage>
        <taxon>Bacteria</taxon>
        <taxon>Bacillati</taxon>
        <taxon>Actinomycetota</taxon>
        <taxon>Actinomycetes</taxon>
        <taxon>Micrococcales</taxon>
        <taxon>Micrococcaceae</taxon>
        <taxon>Arthrobacter</taxon>
    </lineage>
</organism>
<sequence>MTRIFLVSLIPLRPEGPSGPPSERSDAARNRERLLQAARELVAEHGVDALTMDMLACRAQVGKGTVFRRFGNRAGLMMTLLSDAEAEFQQRFIFGPPPLGPGAPPEERLIAFGEARIRYIDENGELARAAEHSPHNRHAAPPALLWHRHVELLLREAGVEGDPWVMASFLLAALDPERVLYALRTQGIEVARIEAGWREFAGRLLGCPPHAG</sequence>
<evidence type="ECO:0000313" key="4">
    <source>
        <dbReference type="EMBL" id="SDJ13353.1"/>
    </source>
</evidence>
<evidence type="ECO:0000256" key="2">
    <source>
        <dbReference type="PROSITE-ProRule" id="PRU00335"/>
    </source>
</evidence>
<dbReference type="Pfam" id="PF00440">
    <property type="entry name" value="TetR_N"/>
    <property type="match status" value="1"/>
</dbReference>
<dbReference type="PANTHER" id="PTHR30055">
    <property type="entry name" value="HTH-TYPE TRANSCRIPTIONAL REGULATOR RUTR"/>
    <property type="match status" value="1"/>
</dbReference>
<dbReference type="Gene3D" id="1.10.357.10">
    <property type="entry name" value="Tetracycline Repressor, domain 2"/>
    <property type="match status" value="1"/>
</dbReference>